<name>A0A8J5YJE7_9ROSI</name>
<accession>A0A8J5YJE7</accession>
<evidence type="ECO:0000313" key="3">
    <source>
        <dbReference type="EMBL" id="KAG8480375.1"/>
    </source>
</evidence>
<dbReference type="Pfam" id="PF13966">
    <property type="entry name" value="zf-RVT"/>
    <property type="match status" value="1"/>
</dbReference>
<feature type="domain" description="Reverse transcriptase zinc-binding" evidence="2">
    <location>
        <begin position="841"/>
        <end position="894"/>
    </location>
</feature>
<dbReference type="InterPro" id="IPR000477">
    <property type="entry name" value="RT_dom"/>
</dbReference>
<dbReference type="InterPro" id="IPR052343">
    <property type="entry name" value="Retrotransposon-Effector_Assoc"/>
</dbReference>
<comment type="caution">
    <text evidence="3">The sequence shown here is derived from an EMBL/GenBank/DDBJ whole genome shotgun (WGS) entry which is preliminary data.</text>
</comment>
<protein>
    <recommendedName>
        <fullName evidence="5">Reverse transcriptase</fullName>
    </recommendedName>
</protein>
<keyword evidence="4" id="KW-1185">Reference proteome</keyword>
<dbReference type="PANTHER" id="PTHR46890:SF49">
    <property type="entry name" value="RNA-DIRECTED DNA POLYMERASE"/>
    <property type="match status" value="1"/>
</dbReference>
<evidence type="ECO:0000313" key="4">
    <source>
        <dbReference type="Proteomes" id="UP000701853"/>
    </source>
</evidence>
<evidence type="ECO:0000259" key="1">
    <source>
        <dbReference type="Pfam" id="PF00078"/>
    </source>
</evidence>
<feature type="domain" description="Reverse transcriptase" evidence="1">
    <location>
        <begin position="632"/>
        <end position="832"/>
    </location>
</feature>
<dbReference type="Proteomes" id="UP000701853">
    <property type="component" value="Chromosome 10"/>
</dbReference>
<gene>
    <name evidence="3" type="ORF">CXB51_024544</name>
</gene>
<dbReference type="AlphaFoldDB" id="A0A8J5YJE7"/>
<evidence type="ECO:0000259" key="2">
    <source>
        <dbReference type="Pfam" id="PF13966"/>
    </source>
</evidence>
<reference evidence="3 4" key="1">
    <citation type="journal article" date="2021" name="bioRxiv">
        <title>The Gossypium anomalum genome as a resource for cotton improvement and evolutionary analysis of hybrid incompatibility.</title>
        <authorList>
            <person name="Grover C.E."/>
            <person name="Yuan D."/>
            <person name="Arick M.A."/>
            <person name="Miller E.R."/>
            <person name="Hu G."/>
            <person name="Peterson D.G."/>
            <person name="Wendel J.F."/>
            <person name="Udall J.A."/>
        </authorList>
    </citation>
    <scope>NUCLEOTIDE SEQUENCE [LARGE SCALE GENOMIC DNA]</scope>
    <source>
        <strain evidence="3">JFW-Udall</strain>
        <tissue evidence="3">Leaf</tissue>
    </source>
</reference>
<dbReference type="InterPro" id="IPR026960">
    <property type="entry name" value="RVT-Znf"/>
</dbReference>
<organism evidence="3 4">
    <name type="scientific">Gossypium anomalum</name>
    <dbReference type="NCBI Taxonomy" id="47600"/>
    <lineage>
        <taxon>Eukaryota</taxon>
        <taxon>Viridiplantae</taxon>
        <taxon>Streptophyta</taxon>
        <taxon>Embryophyta</taxon>
        <taxon>Tracheophyta</taxon>
        <taxon>Spermatophyta</taxon>
        <taxon>Magnoliopsida</taxon>
        <taxon>eudicotyledons</taxon>
        <taxon>Gunneridae</taxon>
        <taxon>Pentapetalae</taxon>
        <taxon>rosids</taxon>
        <taxon>malvids</taxon>
        <taxon>Malvales</taxon>
        <taxon>Malvaceae</taxon>
        <taxon>Malvoideae</taxon>
        <taxon>Gossypium</taxon>
    </lineage>
</organism>
<dbReference type="EMBL" id="JAHUZN010000010">
    <property type="protein sequence ID" value="KAG8480375.1"/>
    <property type="molecule type" value="Genomic_DNA"/>
</dbReference>
<evidence type="ECO:0008006" key="5">
    <source>
        <dbReference type="Google" id="ProtNLM"/>
    </source>
</evidence>
<proteinExistence type="predicted"/>
<dbReference type="PANTHER" id="PTHR46890">
    <property type="entry name" value="NON-LTR RETROLELEMENT REVERSE TRANSCRIPTASE-LIKE PROTEIN-RELATED"/>
    <property type="match status" value="1"/>
</dbReference>
<sequence>MTIDKHLIAVQGHVEEEQLWKLQRCVVGEIATCCDIKNLQERIVKAGLEEIRITRIQGRFFLVDIPDEELFGILKQNDWGYLREFFVSIEPWSKLESYNGGREGVWGGLISLGKNLDKASCFASIPMLMSIMTPLKVDGLIFLEVGSSRFPIGVVVQGLSKVEDVSRSLMGNNGGNGKNTEQGRAESVVSKFESVLGFRSDKLSCGERGWEEEAINAIFIEKPNDIVGSQSLHQNVFSLEEELFGTVRIGNNEGEKDFYGSSNRARADVALSDIVENHLVLSNRKNQKPNGRKVQSMREIQDKVLLINEKRKRNKAIKKQGGKEKVDKEDAVVNGSFVRGDDREVVEDIMRLEERQDEALLIQTRILSRNIRGLSSKVKKSSTRRMTGKTRIDKEILGRIITIWDKGKFLLGSYFCTKHFVVIEGTWVEEGVAASLINVFKGFNSFIDECKVVDLPLLGKKFTWFGPKNKMSRLDRFLVDEYWLVDWAPHPFKYLNAWLDKEECTNLIKDVWGGFNDKNIMLADMKIDEIERKILKWDDIGSSRHLNEEELKEGWCNDPKLLKKKVFEHFNNHFSCSRRNWGMRLDLNFKRISKDEGLRLEQPFTMEEIKSVVWICDDSKVPGPDANRLGCSLYKIVAKILSRKISEVIGEVMSDTQYTFIKGTQIFNDIPVANEIIHSSKKMEAVDSSLILKLDFSKAYDCVRWVFLDLVLFYMGFGEKWRGWIVECVSSVRAVVLAEEEGLILGIHFIILDQSFYHLQFVDDTILFLKADEEVVHNVKYILRCFESFSGLSVNFQNSYLVGFRTNEEFLWRMATLYQCKIGTLPLNYLGIPLGAMDFPLDRIWKLKVPLRVRNFMWMLAINHVPTKDCLIRQGIQLDPLSSGCPWCDRVTENNVANFEEFFTLCWNMPFIGLQKSLWLVAIAATCWMVWLSLNGIVFERLVTTLDALLFHSKMRALMWAKVTHNEYIFSKSDCWSWPVKYCVGGRSIRTWDLVWDPPPMGRIKFNVAGAVMNEITTCGGVLRDDKRVVSASGRCAAGGLEMAVLMAIKEVAEMVIELIRKEQVTLNIECDSIIISARLKYSRLQPWSFRNLFANIEGSLRRMAEVWIEVTNRGKNEMAEALAKAGTTVLYVLGRLHSRFVGFLRQRLASPRDKMTWYSPLGSDDLAEDIPTKAIIG</sequence>
<dbReference type="Pfam" id="PF00078">
    <property type="entry name" value="RVT_1"/>
    <property type="match status" value="1"/>
</dbReference>
<dbReference type="OrthoDB" id="999103at2759"/>